<dbReference type="Proteomes" id="UP000054350">
    <property type="component" value="Unassembled WGS sequence"/>
</dbReference>
<evidence type="ECO:0000256" key="10">
    <source>
        <dbReference type="ARBA" id="ARBA00023180"/>
    </source>
</evidence>
<dbReference type="InterPro" id="IPR027417">
    <property type="entry name" value="P-loop_NTPase"/>
</dbReference>
<feature type="transmembrane region" description="Helical" evidence="12">
    <location>
        <begin position="160"/>
        <end position="181"/>
    </location>
</feature>
<dbReference type="InterPro" id="IPR003593">
    <property type="entry name" value="AAA+_ATPase"/>
</dbReference>
<dbReference type="Gene3D" id="3.40.50.300">
    <property type="entry name" value="P-loop containing nucleotide triphosphate hydrolases"/>
    <property type="match status" value="2"/>
</dbReference>
<dbReference type="InterPro" id="IPR056227">
    <property type="entry name" value="TMD0_ABC"/>
</dbReference>
<dbReference type="EMBL" id="GG745347">
    <property type="protein sequence ID" value="KNE65489.1"/>
    <property type="molecule type" value="Genomic_DNA"/>
</dbReference>
<feature type="transmembrane region" description="Helical" evidence="12">
    <location>
        <begin position="71"/>
        <end position="91"/>
    </location>
</feature>
<evidence type="ECO:0000256" key="11">
    <source>
        <dbReference type="SAM" id="MobiDB-lite"/>
    </source>
</evidence>
<gene>
    <name evidence="15" type="ORF">AMAG_11108</name>
</gene>
<evidence type="ECO:0000259" key="14">
    <source>
        <dbReference type="PROSITE" id="PS50929"/>
    </source>
</evidence>
<evidence type="ECO:0000259" key="13">
    <source>
        <dbReference type="PROSITE" id="PS50893"/>
    </source>
</evidence>
<proteinExistence type="inferred from homology"/>
<feature type="transmembrane region" description="Helical" evidence="12">
    <location>
        <begin position="906"/>
        <end position="932"/>
    </location>
</feature>
<evidence type="ECO:0000256" key="3">
    <source>
        <dbReference type="ARBA" id="ARBA00022448"/>
    </source>
</evidence>
<feature type="compositionally biased region" description="Basic and acidic residues" evidence="11">
    <location>
        <begin position="873"/>
        <end position="885"/>
    </location>
</feature>
<dbReference type="InterPro" id="IPR044726">
    <property type="entry name" value="ABCC_6TM_D2"/>
</dbReference>
<feature type="domain" description="ABC transporter" evidence="13">
    <location>
        <begin position="1226"/>
        <end position="1458"/>
    </location>
</feature>
<dbReference type="GO" id="GO:0005524">
    <property type="term" value="F:ATP binding"/>
    <property type="evidence" value="ECO:0007669"/>
    <property type="project" value="UniProtKB-KW"/>
</dbReference>
<evidence type="ECO:0008006" key="17">
    <source>
        <dbReference type="Google" id="ProtNLM"/>
    </source>
</evidence>
<feature type="transmembrane region" description="Helical" evidence="12">
    <location>
        <begin position="279"/>
        <end position="297"/>
    </location>
</feature>
<evidence type="ECO:0000256" key="8">
    <source>
        <dbReference type="ARBA" id="ARBA00022989"/>
    </source>
</evidence>
<dbReference type="SUPFAM" id="SSF90123">
    <property type="entry name" value="ABC transporter transmembrane region"/>
    <property type="match status" value="2"/>
</dbReference>
<dbReference type="GO" id="GO:0016887">
    <property type="term" value="F:ATP hydrolysis activity"/>
    <property type="evidence" value="ECO:0007669"/>
    <property type="project" value="InterPro"/>
</dbReference>
<evidence type="ECO:0000256" key="6">
    <source>
        <dbReference type="ARBA" id="ARBA00022741"/>
    </source>
</evidence>
<dbReference type="GO" id="GO:0016020">
    <property type="term" value="C:membrane"/>
    <property type="evidence" value="ECO:0007669"/>
    <property type="project" value="InterPro"/>
</dbReference>
<keyword evidence="4 12" id="KW-0812">Transmembrane</keyword>
<feature type="region of interest" description="Disordered" evidence="11">
    <location>
        <begin position="832"/>
        <end position="885"/>
    </location>
</feature>
<evidence type="ECO:0000256" key="7">
    <source>
        <dbReference type="ARBA" id="ARBA00022840"/>
    </source>
</evidence>
<keyword evidence="3" id="KW-0813">Transport</keyword>
<dbReference type="InterPro" id="IPR011527">
    <property type="entry name" value="ABC1_TM_dom"/>
</dbReference>
<feature type="domain" description="ABC transmembrane type-1" evidence="14">
    <location>
        <begin position="280"/>
        <end position="567"/>
    </location>
</feature>
<dbReference type="PROSITE" id="PS50929">
    <property type="entry name" value="ABC_TM1F"/>
    <property type="match status" value="2"/>
</dbReference>
<keyword evidence="6" id="KW-0547">Nucleotide-binding</keyword>
<dbReference type="VEuPathDB" id="FungiDB:AMAG_11108"/>
<protein>
    <recommendedName>
        <fullName evidence="17">Multi drug resistance-associated protein</fullName>
    </recommendedName>
</protein>
<evidence type="ECO:0000256" key="4">
    <source>
        <dbReference type="ARBA" id="ARBA00022692"/>
    </source>
</evidence>
<dbReference type="GO" id="GO:0140359">
    <property type="term" value="F:ABC-type transporter activity"/>
    <property type="evidence" value="ECO:0007669"/>
    <property type="project" value="InterPro"/>
</dbReference>
<feature type="transmembrane region" description="Helical" evidence="12">
    <location>
        <begin position="547"/>
        <end position="566"/>
    </location>
</feature>
<evidence type="ECO:0000313" key="16">
    <source>
        <dbReference type="Proteomes" id="UP000054350"/>
    </source>
</evidence>
<dbReference type="CDD" id="cd18579">
    <property type="entry name" value="ABC_6TM_ABCC_D1"/>
    <property type="match status" value="1"/>
</dbReference>
<dbReference type="InterPro" id="IPR050173">
    <property type="entry name" value="ABC_transporter_C-like"/>
</dbReference>
<name>A0A0L0ST36_ALLM3</name>
<dbReference type="OrthoDB" id="6500128at2759"/>
<keyword evidence="9 12" id="KW-0472">Membrane</keyword>
<dbReference type="GO" id="GO:0012505">
    <property type="term" value="C:endomembrane system"/>
    <property type="evidence" value="ECO:0007669"/>
    <property type="project" value="UniProtKB-SubCell"/>
</dbReference>
<dbReference type="InterPro" id="IPR017871">
    <property type="entry name" value="ABC_transporter-like_CS"/>
</dbReference>
<reference evidence="15 16" key="1">
    <citation type="submission" date="2009-11" db="EMBL/GenBank/DDBJ databases">
        <title>Annotation of Allomyces macrogynus ATCC 38327.</title>
        <authorList>
            <consortium name="The Broad Institute Genome Sequencing Platform"/>
            <person name="Russ C."/>
            <person name="Cuomo C."/>
            <person name="Burger G."/>
            <person name="Gray M.W."/>
            <person name="Holland P.W.H."/>
            <person name="King N."/>
            <person name="Lang F.B.F."/>
            <person name="Roger A.J."/>
            <person name="Ruiz-Trillo I."/>
            <person name="Young S.K."/>
            <person name="Zeng Q."/>
            <person name="Gargeya S."/>
            <person name="Fitzgerald M."/>
            <person name="Haas B."/>
            <person name="Abouelleil A."/>
            <person name="Alvarado L."/>
            <person name="Arachchi H.M."/>
            <person name="Berlin A."/>
            <person name="Chapman S.B."/>
            <person name="Gearin G."/>
            <person name="Goldberg J."/>
            <person name="Griggs A."/>
            <person name="Gujja S."/>
            <person name="Hansen M."/>
            <person name="Heiman D."/>
            <person name="Howarth C."/>
            <person name="Larimer J."/>
            <person name="Lui A."/>
            <person name="MacDonald P.J.P."/>
            <person name="McCowen C."/>
            <person name="Montmayeur A."/>
            <person name="Murphy C."/>
            <person name="Neiman D."/>
            <person name="Pearson M."/>
            <person name="Priest M."/>
            <person name="Roberts A."/>
            <person name="Saif S."/>
            <person name="Shea T."/>
            <person name="Sisk P."/>
            <person name="Stolte C."/>
            <person name="Sykes S."/>
            <person name="Wortman J."/>
            <person name="Nusbaum C."/>
            <person name="Birren B."/>
        </authorList>
    </citation>
    <scope>NUCLEOTIDE SEQUENCE [LARGE SCALE GENOMIC DNA]</scope>
    <source>
        <strain evidence="15 16">ATCC 38327</strain>
    </source>
</reference>
<dbReference type="InterPro" id="IPR044746">
    <property type="entry name" value="ABCC_6TM_D1"/>
</dbReference>
<feature type="domain" description="ABC transporter" evidence="13">
    <location>
        <begin position="600"/>
        <end position="826"/>
    </location>
</feature>
<dbReference type="Pfam" id="PF24357">
    <property type="entry name" value="TMD0_ABC"/>
    <property type="match status" value="1"/>
</dbReference>
<feature type="transmembrane region" description="Helical" evidence="12">
    <location>
        <begin position="131"/>
        <end position="148"/>
    </location>
</feature>
<organism evidence="15 16">
    <name type="scientific">Allomyces macrogynus (strain ATCC 38327)</name>
    <name type="common">Allomyces javanicus var. macrogynus</name>
    <dbReference type="NCBI Taxonomy" id="578462"/>
    <lineage>
        <taxon>Eukaryota</taxon>
        <taxon>Fungi</taxon>
        <taxon>Fungi incertae sedis</taxon>
        <taxon>Blastocladiomycota</taxon>
        <taxon>Blastocladiomycetes</taxon>
        <taxon>Blastocladiales</taxon>
        <taxon>Blastocladiaceae</taxon>
        <taxon>Allomyces</taxon>
    </lineage>
</organism>
<dbReference type="InterPro" id="IPR003439">
    <property type="entry name" value="ABC_transporter-like_ATP-bd"/>
</dbReference>
<evidence type="ECO:0000256" key="12">
    <source>
        <dbReference type="SAM" id="Phobius"/>
    </source>
</evidence>
<feature type="transmembrane region" description="Helical" evidence="12">
    <location>
        <begin position="944"/>
        <end position="963"/>
    </location>
</feature>
<keyword evidence="7" id="KW-0067">ATP-binding</keyword>
<feature type="transmembrane region" description="Helical" evidence="12">
    <location>
        <begin position="503"/>
        <end position="527"/>
    </location>
</feature>
<comment type="subcellular location">
    <subcellularLocation>
        <location evidence="1">Endomembrane system</location>
        <topology evidence="1">Multi-pass membrane protein</topology>
    </subcellularLocation>
</comment>
<feature type="transmembrane region" description="Helical" evidence="12">
    <location>
        <begin position="1030"/>
        <end position="1062"/>
    </location>
</feature>
<evidence type="ECO:0000313" key="15">
    <source>
        <dbReference type="EMBL" id="KNE65489.1"/>
    </source>
</evidence>
<dbReference type="FunFam" id="3.40.50.300:FF:000074">
    <property type="entry name" value="Multidrug resistance-associated protein 5 isoform 1"/>
    <property type="match status" value="1"/>
</dbReference>
<dbReference type="SUPFAM" id="SSF52540">
    <property type="entry name" value="P-loop containing nucleoside triphosphate hydrolases"/>
    <property type="match status" value="2"/>
</dbReference>
<dbReference type="Pfam" id="PF00664">
    <property type="entry name" value="ABC_membrane"/>
    <property type="match status" value="2"/>
</dbReference>
<keyword evidence="5" id="KW-0677">Repeat</keyword>
<dbReference type="STRING" id="578462.A0A0L0ST36"/>
<dbReference type="FunFam" id="3.40.50.300:FF:000997">
    <property type="entry name" value="Multidrug resistance-associated protein 1"/>
    <property type="match status" value="1"/>
</dbReference>
<keyword evidence="8 12" id="KW-1133">Transmembrane helix</keyword>
<feature type="transmembrane region" description="Helical" evidence="12">
    <location>
        <begin position="317"/>
        <end position="338"/>
    </location>
</feature>
<evidence type="ECO:0000256" key="9">
    <source>
        <dbReference type="ARBA" id="ARBA00023136"/>
    </source>
</evidence>
<comment type="similarity">
    <text evidence="2">Belongs to the ABC transporter superfamily. ABCC family. Conjugate transporter (TC 3.A.1.208) subfamily.</text>
</comment>
<dbReference type="FunFam" id="1.20.1560.10:FF:000013">
    <property type="entry name" value="ABC transporter C family member 2"/>
    <property type="match status" value="1"/>
</dbReference>
<feature type="transmembrane region" description="Helical" evidence="12">
    <location>
        <begin position="97"/>
        <end position="119"/>
    </location>
</feature>
<evidence type="ECO:0000256" key="2">
    <source>
        <dbReference type="ARBA" id="ARBA00009726"/>
    </source>
</evidence>
<feature type="transmembrane region" description="Helical" evidence="12">
    <location>
        <begin position="399"/>
        <end position="417"/>
    </location>
</feature>
<evidence type="ECO:0000256" key="1">
    <source>
        <dbReference type="ARBA" id="ARBA00004127"/>
    </source>
</evidence>
<dbReference type="Pfam" id="PF00005">
    <property type="entry name" value="ABC_tran"/>
    <property type="match status" value="2"/>
</dbReference>
<dbReference type="CDD" id="cd18580">
    <property type="entry name" value="ABC_6TM_ABCC_D2"/>
    <property type="match status" value="1"/>
</dbReference>
<dbReference type="InterPro" id="IPR036640">
    <property type="entry name" value="ABC1_TM_sf"/>
</dbReference>
<dbReference type="Gene3D" id="1.20.1560.10">
    <property type="entry name" value="ABC transporter type 1, transmembrane domain"/>
    <property type="match status" value="2"/>
</dbReference>
<evidence type="ECO:0000256" key="5">
    <source>
        <dbReference type="ARBA" id="ARBA00022737"/>
    </source>
</evidence>
<keyword evidence="10" id="KW-0325">Glycoprotein</keyword>
<feature type="domain" description="ABC transmembrane type-1" evidence="14">
    <location>
        <begin position="910"/>
        <end position="1189"/>
    </location>
</feature>
<dbReference type="CDD" id="cd03244">
    <property type="entry name" value="ABCC_MRP_domain2"/>
    <property type="match status" value="1"/>
</dbReference>
<sequence>MADTSGYCGNDRLLAVLSDEGQADLTMCFQEGVILPVMALLGLAILANRLRFLQARPDLPAEMTSSGQWLLMFKMFMAVANLAVVITTVVVEATQTTTAAVSTLFGWISLCLPLALAIFSHHREHYRSRRASSSLSSLYLLTVVVLAVRLRTLALHRDEYASTLTTLAGTQLGISAVLFIAENFSSKRADVRDGRKQVDESPELTASYLAKITFWWVLPLLSRASKTVLTASDLWDLPHLWSSRPNQQRLQHAWEAELKKRGDKASFARALAVTFGPRIAAMLLFALLNTLIALLTPKFVEYFVGFVVARGTLAERPLAEGLAMVLVFIAYGVTQSVLNGQQRHIMQTEMARMLAAIRGVVYHKIMAIPSHDQSQSGTTGNIVNHCQVDASRIVVAMQFADAVVTVPFGLALGMALMYQQVGWSMMMVLAVMALLMVLMGGTGGPMSNIQKEALKFNDTRVKLCSDALTGIKTYKLYGWTKPIADRILAVREKQLLAFRKMSIFISIQAGAINVLPTLSVFAIFLVYGATHGSADLTVQKVFVVTTLYRLISGPLQMLAFGWAPLVEASVSIGRISKFLNTPELATYVDRTTDASDPVAIRVKDAQFAFVDDKPVLSIDQLDFARGSVTAVVGRVGAGKTALLNAILGELYQTSSAGQVTVRGTVAYASQKAWILNASLRDNILFGLPYDEKKYRKIIEACALKRDLVMLVNGDQTLIGDKGINLSGGQRARLNCARALYAEAEIVLLDDPLSAVDAHVDRHLFDAWFNAETGLLRGKTVVLVTHAVHHLPDVDRIVAVQDGKIAEVGTYAELMEREDGVVADLVREYMAKRRDDEEEETSGSATDDVRAGDEKKKARRALEKTLSSNTVASAKDDDKEVENMDETKESGSVGWNVYMTYMRACGWVNVFAALLFACVANAMMIFETIWLGMWGQAATEGHADFGFYIGIYGVISVVFAIGILGSLYTTLAVAAFHASIGMFTKVLHSVMRAPGWFFDVTPAGRILNRMASDQDKVDLQVPLNLMQFTFLLIYVVAVFINVIIASPWFALIVLPIGVLFVWIERLYLNVSREVQRLFQISLSPVFQHVTETLDGLPVIRGGYHHANRFEHMALDKIDHSGQAWYASICTTRWLYVQVELVGNLIMGLVALLAVLVKDANAALMGSALSQAFVLVSIFSEIMTTYGNVENTLVSVERIKEYMHLPAEAPEGTTAVALDAKWPADGAIEIEDYSTTYREGLDPVLKHVSVHVRAGERVGIVGRTGAGKSSLTLALFRIIEATSGRITIDGLDIAQLGLQDLRTRLTILPQDPIIFHASVRDNLDPTGTNDDAAVWRALDSAGLADFIRELEGQLDAPLTAASMSVGQSQLLCLARALLRKTKILVLDEATASVDPQTDEIVQKTIRREFAGCTILTIAHRVATVMDYDKILTLDHGRVVEFDSPEALLADQESVFYSLAKESKLI</sequence>
<dbReference type="SMART" id="SM00382">
    <property type="entry name" value="AAA"/>
    <property type="match status" value="2"/>
</dbReference>
<feature type="compositionally biased region" description="Basic and acidic residues" evidence="11">
    <location>
        <begin position="846"/>
        <end position="862"/>
    </location>
</feature>
<accession>A0A0L0ST36</accession>
<dbReference type="CDD" id="cd03250">
    <property type="entry name" value="ABCC_MRP_domain1"/>
    <property type="match status" value="1"/>
</dbReference>
<dbReference type="PANTHER" id="PTHR24223:SF399">
    <property type="entry name" value="ABC TRANSPORTER ATNG"/>
    <property type="match status" value="1"/>
</dbReference>
<dbReference type="eggNOG" id="KOG0054">
    <property type="taxonomic scope" value="Eukaryota"/>
</dbReference>
<keyword evidence="16" id="KW-1185">Reference proteome</keyword>
<dbReference type="PROSITE" id="PS00211">
    <property type="entry name" value="ABC_TRANSPORTER_1"/>
    <property type="match status" value="1"/>
</dbReference>
<feature type="transmembrane region" description="Helical" evidence="12">
    <location>
        <begin position="423"/>
        <end position="441"/>
    </location>
</feature>
<feature type="transmembrane region" description="Helical" evidence="12">
    <location>
        <begin position="33"/>
        <end position="50"/>
    </location>
</feature>
<dbReference type="PROSITE" id="PS50893">
    <property type="entry name" value="ABC_TRANSPORTER_2"/>
    <property type="match status" value="2"/>
</dbReference>
<reference evidence="16" key="2">
    <citation type="submission" date="2009-11" db="EMBL/GenBank/DDBJ databases">
        <title>The Genome Sequence of Allomyces macrogynus strain ATCC 38327.</title>
        <authorList>
            <consortium name="The Broad Institute Genome Sequencing Platform"/>
            <person name="Russ C."/>
            <person name="Cuomo C."/>
            <person name="Shea T."/>
            <person name="Young S.K."/>
            <person name="Zeng Q."/>
            <person name="Koehrsen M."/>
            <person name="Haas B."/>
            <person name="Borodovsky M."/>
            <person name="Guigo R."/>
            <person name="Alvarado L."/>
            <person name="Berlin A."/>
            <person name="Borenstein D."/>
            <person name="Chen Z."/>
            <person name="Engels R."/>
            <person name="Freedman E."/>
            <person name="Gellesch M."/>
            <person name="Goldberg J."/>
            <person name="Griggs A."/>
            <person name="Gujja S."/>
            <person name="Heiman D."/>
            <person name="Hepburn T."/>
            <person name="Howarth C."/>
            <person name="Jen D."/>
            <person name="Larson L."/>
            <person name="Lewis B."/>
            <person name="Mehta T."/>
            <person name="Park D."/>
            <person name="Pearson M."/>
            <person name="Roberts A."/>
            <person name="Saif S."/>
            <person name="Shenoy N."/>
            <person name="Sisk P."/>
            <person name="Stolte C."/>
            <person name="Sykes S."/>
            <person name="Walk T."/>
            <person name="White J."/>
            <person name="Yandava C."/>
            <person name="Burger G."/>
            <person name="Gray M.W."/>
            <person name="Holland P.W.H."/>
            <person name="King N."/>
            <person name="Lang F.B.F."/>
            <person name="Roger A.J."/>
            <person name="Ruiz-Trillo I."/>
            <person name="Lander E."/>
            <person name="Nusbaum C."/>
        </authorList>
    </citation>
    <scope>NUCLEOTIDE SEQUENCE [LARGE SCALE GENOMIC DNA]</scope>
    <source>
        <strain evidence="16">ATCC 38327</strain>
    </source>
</reference>
<feature type="transmembrane region" description="Helical" evidence="12">
    <location>
        <begin position="1132"/>
        <end position="1154"/>
    </location>
</feature>
<dbReference type="PANTHER" id="PTHR24223">
    <property type="entry name" value="ATP-BINDING CASSETTE SUB-FAMILY C"/>
    <property type="match status" value="1"/>
</dbReference>